<reference evidence="1 2" key="1">
    <citation type="submission" date="2018-05" db="EMBL/GenBank/DDBJ databases">
        <title>Mucilaginibacter hurinus sp. nov., isolated from briquette warehouse soil.</title>
        <authorList>
            <person name="Choi L."/>
        </authorList>
    </citation>
    <scope>NUCLEOTIDE SEQUENCE [LARGE SCALE GENOMIC DNA]</scope>
    <source>
        <strain evidence="1 2">ZR32</strain>
    </source>
</reference>
<dbReference type="InterPro" id="IPR015996">
    <property type="entry name" value="UCP028451"/>
</dbReference>
<dbReference type="AlphaFoldDB" id="A0A367GMX7"/>
<name>A0A367GMX7_9SPHI</name>
<sequence length="220" mass="25442">MIKKETLDFLKELGDNNNRDWFMANKQRHDDARQNVIDFTQAVIKLLAKTDANLNAEADPRKCVLRIYRDIRFSLDKIPYKRNFGISLMQNPGGGRGSEYYIHIEPGKAFLAGGYWMPEASHLKAIRQEIDYNAHDLKQIVDTPEFIKLFGNIREQDRLKTVPRDYNADHPDIDLLKLKSFIAQHPLKDEELLKKDAVEKIVALCCKIYPLNVFLNNAIA</sequence>
<dbReference type="InterPro" id="IPR012808">
    <property type="entry name" value="CHP02453"/>
</dbReference>
<dbReference type="RefSeq" id="WP_114005153.1">
    <property type="nucleotide sequence ID" value="NZ_QGDC01000005.1"/>
</dbReference>
<organism evidence="1 2">
    <name type="scientific">Mucilaginibacter hurinus</name>
    <dbReference type="NCBI Taxonomy" id="2201324"/>
    <lineage>
        <taxon>Bacteria</taxon>
        <taxon>Pseudomonadati</taxon>
        <taxon>Bacteroidota</taxon>
        <taxon>Sphingobacteriia</taxon>
        <taxon>Sphingobacteriales</taxon>
        <taxon>Sphingobacteriaceae</taxon>
        <taxon>Mucilaginibacter</taxon>
    </lineage>
</organism>
<proteinExistence type="predicted"/>
<gene>
    <name evidence="1" type="ORF">DJ568_10115</name>
</gene>
<protein>
    <submittedName>
        <fullName evidence="1">DUF2461 domain-containing protein</fullName>
    </submittedName>
</protein>
<dbReference type="EMBL" id="QGDC01000005">
    <property type="protein sequence ID" value="RCH54827.1"/>
    <property type="molecule type" value="Genomic_DNA"/>
</dbReference>
<dbReference type="Proteomes" id="UP000253209">
    <property type="component" value="Unassembled WGS sequence"/>
</dbReference>
<evidence type="ECO:0000313" key="2">
    <source>
        <dbReference type="Proteomes" id="UP000253209"/>
    </source>
</evidence>
<comment type="caution">
    <text evidence="1">The sequence shown here is derived from an EMBL/GenBank/DDBJ whole genome shotgun (WGS) entry which is preliminary data.</text>
</comment>
<keyword evidence="2" id="KW-1185">Reference proteome</keyword>
<dbReference type="NCBIfam" id="TIGR02453">
    <property type="entry name" value="TIGR02453 family protein"/>
    <property type="match status" value="1"/>
</dbReference>
<dbReference type="OrthoDB" id="9794241at2"/>
<dbReference type="Pfam" id="PF09365">
    <property type="entry name" value="DUF2461"/>
    <property type="match status" value="1"/>
</dbReference>
<evidence type="ECO:0000313" key="1">
    <source>
        <dbReference type="EMBL" id="RCH54827.1"/>
    </source>
</evidence>
<dbReference type="PANTHER" id="PTHR36452">
    <property type="entry name" value="CHROMOSOME 12, WHOLE GENOME SHOTGUN SEQUENCE"/>
    <property type="match status" value="1"/>
</dbReference>
<accession>A0A367GMX7</accession>
<dbReference type="PIRSF" id="PIRSF028451">
    <property type="entry name" value="UCP028451"/>
    <property type="match status" value="1"/>
</dbReference>
<dbReference type="PANTHER" id="PTHR36452:SF1">
    <property type="entry name" value="DUF2461 DOMAIN-CONTAINING PROTEIN"/>
    <property type="match status" value="1"/>
</dbReference>